<dbReference type="EMBL" id="CP029514">
    <property type="protein sequence ID" value="AYU77542.1"/>
    <property type="molecule type" value="Genomic_DNA"/>
</dbReference>
<feature type="coiled-coil region" evidence="1">
    <location>
        <begin position="1660"/>
        <end position="1693"/>
    </location>
</feature>
<feature type="region of interest" description="Disordered" evidence="2">
    <location>
        <begin position="1519"/>
        <end position="1542"/>
    </location>
</feature>
<keyword evidence="4" id="KW-1185">Reference proteome</keyword>
<dbReference type="VEuPathDB" id="TriTrypDB:LDHU3_15.1610"/>
<dbReference type="Proteomes" id="UP000274082">
    <property type="component" value="Chromosome 15"/>
</dbReference>
<name>A0A3Q8IA83_LEIDO</name>
<feature type="region of interest" description="Disordered" evidence="2">
    <location>
        <begin position="1489"/>
        <end position="1508"/>
    </location>
</feature>
<dbReference type="VEuPathDB" id="TriTrypDB:LdCL_150018300"/>
<feature type="region of interest" description="Disordered" evidence="2">
    <location>
        <begin position="1417"/>
        <end position="1439"/>
    </location>
</feature>
<evidence type="ECO:0000313" key="4">
    <source>
        <dbReference type="Proteomes" id="UP000274082"/>
    </source>
</evidence>
<feature type="region of interest" description="Disordered" evidence="2">
    <location>
        <begin position="921"/>
        <end position="956"/>
    </location>
</feature>
<dbReference type="VEuPathDB" id="TriTrypDB:LdBPK_151300b.1"/>
<feature type="compositionally biased region" description="Low complexity" evidence="2">
    <location>
        <begin position="1420"/>
        <end position="1439"/>
    </location>
</feature>
<feature type="region of interest" description="Disordered" evidence="2">
    <location>
        <begin position="516"/>
        <end position="536"/>
    </location>
</feature>
<reference evidence="3 4" key="1">
    <citation type="journal article" date="2018" name="Sci. Rep.">
        <title>A complete Leishmania donovani reference genome identifies novel genetic variations associated with virulence.</title>
        <authorList>
            <person name="Lypaczewski P."/>
            <person name="Hoshizaki J."/>
            <person name="Zhang W.-W."/>
            <person name="McCall L.-I."/>
            <person name="Torcivia-Rodriguez J."/>
            <person name="Simonyan V."/>
            <person name="Kaur A."/>
            <person name="Dewar K."/>
            <person name="Matlashewski G."/>
        </authorList>
    </citation>
    <scope>NUCLEOTIDE SEQUENCE [LARGE SCALE GENOMIC DNA]</scope>
    <source>
        <strain evidence="3 4">LdCL</strain>
    </source>
</reference>
<feature type="compositionally biased region" description="Low complexity" evidence="2">
    <location>
        <begin position="921"/>
        <end position="930"/>
    </location>
</feature>
<evidence type="ECO:0008006" key="5">
    <source>
        <dbReference type="Google" id="ProtNLM"/>
    </source>
</evidence>
<evidence type="ECO:0000256" key="2">
    <source>
        <dbReference type="SAM" id="MobiDB-lite"/>
    </source>
</evidence>
<organism evidence="3 4">
    <name type="scientific">Leishmania donovani</name>
    <dbReference type="NCBI Taxonomy" id="5661"/>
    <lineage>
        <taxon>Eukaryota</taxon>
        <taxon>Discoba</taxon>
        <taxon>Euglenozoa</taxon>
        <taxon>Kinetoplastea</taxon>
        <taxon>Metakinetoplastina</taxon>
        <taxon>Trypanosomatida</taxon>
        <taxon>Trypanosomatidae</taxon>
        <taxon>Leishmaniinae</taxon>
        <taxon>Leishmania</taxon>
    </lineage>
</organism>
<accession>A0A3Q8IA83</accession>
<feature type="compositionally biased region" description="Polar residues" evidence="2">
    <location>
        <begin position="517"/>
        <end position="532"/>
    </location>
</feature>
<evidence type="ECO:0000256" key="1">
    <source>
        <dbReference type="SAM" id="Coils"/>
    </source>
</evidence>
<sequence>MEIDSLKIQLTSLLALHHDDDANEDDIVFATLDYIRGAHTVAQMLLLEGRFPELQRCLNLCQAAFGEIATDPAAASSEEAAATTAAAAPSTTQDTSGPLSERVKAVGSELRPSLSPSSVDAASERRRTSVVLRSAEDHRVFSALASRTAQLQTQLEAAMQVRRGRDANYYLHKLGLGVKHNDADETLDKREAATSIRFFQWQLQQLPRAAPMASLLPPAPNQDAWGRSTQTSAARPPPPPARLSAPVQGERNRSASLCLASLNIPAPCGSTRQHATSSASVALLGDAPPPPSPPERGIAIGRKSYVNRWKAPKYLPPLVTEGRTFCMDRYQAYDVAADALHNRLQSNNHVGTLADKDGDVEDDGGIRAVQQLYGTLSQDSMPLYSREVLKEPHLWSLSGSLSSASSNWVSPPSSAAVTRPNPTASCYSAQLVSRVKCVDGADEHEEEGGSLACGGGDVGGDAGGQAGFAPVQSTQARFLLQTASPLLESAANSPVPALSSCSCWCADDDARHPAANAFTSGSHTSHPAQSPSDVAEAFTPRRRLLPVSTSALATASSATNVIASSSLLQSHVGRGAPSDDAHVAASATFTSMPTPRSASTAAPSRTLEQLHLPSSATAVASLPSLTGLPATTSAAAAAAARAVQDVRHTMQFAMTSLKAQHQRSAQALEQCDELALSRLPYSAREALMASRARQATHAYVSGSSSPGGGGGVNSVRSVSPISVGTATTPNCPLTAAQLTEEQVLPPALPSVDAAAVATAEQHQLKYRRLPPPPPPSLLLSLSPSQQLSPDAEGQLRELRAACEQHLAASESNVREMEALWLAQHRQLKSRVALTCLEDFAEWSRSPGRDLMHRSSNGPQHRGSTSRRSAEQCSCVDPPCGGHARGAAPAHTTTVPPSPTLPASLKSDSPVASTVSALAATGATGAGTRPPSGLPTCASAAPPQRRRGSRSPACTLPSATRGTIAACPFHTVGAVSSEETGVSKDASEDNAVLLGAAKTMRSVATRAAQATQEGGDAARAEISVAPAAFSAQSPQQARHSGAGDAAGLYTYSAAVEASGSDTVEEMLVAWRRTLRAMDSPSTATEVVHGSGAEAGELNAASACSFPSHTSCCLAATAVAPPPSRATEGVPRMWPSIRCAAAVVRCRRTQRFVCETLRQVVQRVLPGDLVRPAWKTGAAARPQPPFVGLPSVSLIGMNGAEASAKASGCAARRTVGSMTRVMNLMSGSSIDPPASTGSARALNAAAPSPWLPPSGFTCAGPSKEAVTSVIRHVNAAYRANAMLLSIEDWTTVAPDLLARSLPLSVRALRIQKWWRQRLAVRLCRQRRAAQEAYLVEEERRDAAALRLQRQIRVHWAQKTVARRAAAVAARIEHRVAAEQTTAKHSGSVDGLIDGSVAFGASSSLTTTPSSNRHLRRLVTPHGRGCSRGSSSSLQVRSARSVRTTSQAGTDCFLATLRTFKLAALPAATSGGVDKDASIFFRSARAAVAPDDVDRRVRSHRPRSPSKATAVETDATMVQTTAAPLSVHSDTTSEQRRSTTRPAAVPQMQPELVIAAAQRIQRCYRHHLARLHTARLRREVEVLSAVVTRRAPLAAIRVTLTAAPLSDILTAASARELDQGSDTTVMRSLLDRCTGDVCEAHLQRGLAARRHGDYKAPLERVSLRELQRIRQEREDEAAQQRQLHELEQRRKLEQRKRRERQVLEASKTIQRVGRGCRWRRWLRERELKVRQRADHHQVALLSCSSVKGIHSVQLLSSDGQGTQPVMSSEDERYLQLAGGEAVASRMILRLRATHPQWFGIATDPTSAQYIVSHCTPAQLATVPTIEAFVAAFASRAEVYNRYRHTCAKSLQLAWRLHREKLHGRRMVSASES</sequence>
<evidence type="ECO:0000313" key="3">
    <source>
        <dbReference type="EMBL" id="AYU77542.1"/>
    </source>
</evidence>
<protein>
    <recommendedName>
        <fullName evidence="5">IQ calmodulin-binding motif family protein</fullName>
    </recommendedName>
</protein>
<feature type="compositionally biased region" description="Low complexity" evidence="2">
    <location>
        <begin position="80"/>
        <end position="96"/>
    </location>
</feature>
<feature type="region of interest" description="Disordered" evidence="2">
    <location>
        <begin position="846"/>
        <end position="907"/>
    </location>
</feature>
<feature type="region of interest" description="Disordered" evidence="2">
    <location>
        <begin position="219"/>
        <end position="248"/>
    </location>
</feature>
<keyword evidence="1" id="KW-0175">Coiled coil</keyword>
<gene>
    <name evidence="3" type="ORF">LdCL_150018300</name>
</gene>
<dbReference type="PROSITE" id="PS50096">
    <property type="entry name" value="IQ"/>
    <property type="match status" value="1"/>
</dbReference>
<proteinExistence type="predicted"/>
<feature type="compositionally biased region" description="Polar residues" evidence="2">
    <location>
        <begin position="853"/>
        <end position="866"/>
    </location>
</feature>
<dbReference type="OrthoDB" id="267477at2759"/>
<feature type="region of interest" description="Disordered" evidence="2">
    <location>
        <begin position="80"/>
        <end position="126"/>
    </location>
</feature>